<name>A0ABW1CJC5_9ACTN</name>
<evidence type="ECO:0000313" key="4">
    <source>
        <dbReference type="Proteomes" id="UP001596058"/>
    </source>
</evidence>
<comment type="caution">
    <text evidence="3">The sequence shown here is derived from an EMBL/GenBank/DDBJ whole genome shotgun (WGS) entry which is preliminary data.</text>
</comment>
<proteinExistence type="predicted"/>
<gene>
    <name evidence="3" type="ORF">ACFPZ3_18270</name>
</gene>
<dbReference type="PRINTS" id="PR00040">
    <property type="entry name" value="HTHMERR"/>
</dbReference>
<dbReference type="CDD" id="cd01282">
    <property type="entry name" value="HTH_MerR-like_sg3"/>
    <property type="match status" value="1"/>
</dbReference>
<evidence type="ECO:0000259" key="2">
    <source>
        <dbReference type="PROSITE" id="PS50937"/>
    </source>
</evidence>
<keyword evidence="1" id="KW-0238">DNA-binding</keyword>
<sequence length="122" mass="13478">MRIGELAARTGASVRALRYYEEQHLLGSERSQSGQRVYSESAVERVWLIQQLYAAGLASRSIEPLMPCVVSGEVTPELLERLRAERNRIDTKIGDMVKTRGKLDSIIDAAAAAAHEGKPCPR</sequence>
<dbReference type="PROSITE" id="PS50937">
    <property type="entry name" value="HTH_MERR_2"/>
    <property type="match status" value="1"/>
</dbReference>
<organism evidence="3 4">
    <name type="scientific">Nonomuraea insulae</name>
    <dbReference type="NCBI Taxonomy" id="1616787"/>
    <lineage>
        <taxon>Bacteria</taxon>
        <taxon>Bacillati</taxon>
        <taxon>Actinomycetota</taxon>
        <taxon>Actinomycetes</taxon>
        <taxon>Streptosporangiales</taxon>
        <taxon>Streptosporangiaceae</taxon>
        <taxon>Nonomuraea</taxon>
    </lineage>
</organism>
<dbReference type="Proteomes" id="UP001596058">
    <property type="component" value="Unassembled WGS sequence"/>
</dbReference>
<dbReference type="Gene3D" id="1.10.1660.10">
    <property type="match status" value="1"/>
</dbReference>
<dbReference type="PANTHER" id="PTHR30204">
    <property type="entry name" value="REDOX-CYCLING DRUG-SENSING TRANSCRIPTIONAL ACTIVATOR SOXR"/>
    <property type="match status" value="1"/>
</dbReference>
<feature type="domain" description="HTH merR-type" evidence="2">
    <location>
        <begin position="1"/>
        <end position="68"/>
    </location>
</feature>
<dbReference type="SMART" id="SM00422">
    <property type="entry name" value="HTH_MERR"/>
    <property type="match status" value="1"/>
</dbReference>
<dbReference type="SUPFAM" id="SSF46955">
    <property type="entry name" value="Putative DNA-binding domain"/>
    <property type="match status" value="1"/>
</dbReference>
<dbReference type="PANTHER" id="PTHR30204:SF97">
    <property type="entry name" value="MERR FAMILY REGULATORY PROTEIN"/>
    <property type="match status" value="1"/>
</dbReference>
<protein>
    <submittedName>
        <fullName evidence="3">MerR family transcriptional regulator</fullName>
    </submittedName>
</protein>
<dbReference type="RefSeq" id="WP_379515326.1">
    <property type="nucleotide sequence ID" value="NZ_JBHSPA010000023.1"/>
</dbReference>
<dbReference type="InterPro" id="IPR009061">
    <property type="entry name" value="DNA-bd_dom_put_sf"/>
</dbReference>
<evidence type="ECO:0000256" key="1">
    <source>
        <dbReference type="ARBA" id="ARBA00023125"/>
    </source>
</evidence>
<dbReference type="Pfam" id="PF13411">
    <property type="entry name" value="MerR_1"/>
    <property type="match status" value="1"/>
</dbReference>
<dbReference type="InterPro" id="IPR047057">
    <property type="entry name" value="MerR_fam"/>
</dbReference>
<keyword evidence="4" id="KW-1185">Reference proteome</keyword>
<dbReference type="InterPro" id="IPR000551">
    <property type="entry name" value="MerR-type_HTH_dom"/>
</dbReference>
<accession>A0ABW1CJC5</accession>
<dbReference type="EMBL" id="JBHSPA010000023">
    <property type="protein sequence ID" value="MFC5825811.1"/>
    <property type="molecule type" value="Genomic_DNA"/>
</dbReference>
<evidence type="ECO:0000313" key="3">
    <source>
        <dbReference type="EMBL" id="MFC5825811.1"/>
    </source>
</evidence>
<reference evidence="4" key="1">
    <citation type="journal article" date="2019" name="Int. J. Syst. Evol. Microbiol.">
        <title>The Global Catalogue of Microorganisms (GCM) 10K type strain sequencing project: providing services to taxonomists for standard genome sequencing and annotation.</title>
        <authorList>
            <consortium name="The Broad Institute Genomics Platform"/>
            <consortium name="The Broad Institute Genome Sequencing Center for Infectious Disease"/>
            <person name="Wu L."/>
            <person name="Ma J."/>
        </authorList>
    </citation>
    <scope>NUCLEOTIDE SEQUENCE [LARGE SCALE GENOMIC DNA]</scope>
    <source>
        <strain evidence="4">CCUG 53903</strain>
    </source>
</reference>